<comment type="caution">
    <text evidence="1">The sequence shown here is derived from an EMBL/GenBank/DDBJ whole genome shotgun (WGS) entry which is preliminary data.</text>
</comment>
<sequence>MTYNFCTLFDSNYLSRGIALYRSLEKHCGNFHLFIFAFDSRTYQILKKFSLKNATIISLSEFEDEKLLEVKPTRSVAEYCWTSTSSTILYVLENFNVDNCTYVDADVYFYSSPKPIFDELGNNSILITEHRYSPEYNKELKAGKYCVQFVTFRKDENGLKALKWWRDRCLEWCYARYEDGKFGDQLYLDDWTERFQGVHVMKHLGGGLAAWNIQQYEFKKENGKIFGKEISTGKNFEVIFYHFHYLKFFKDGLIELGRRKLSDQVINIFYKDYIQQLDKIASEVKLIDSTFDPNGSTDRPFSWKTPLIYIYRKVFGVYNIFDKKKFLGD</sequence>
<dbReference type="AlphaFoldDB" id="A0A7V3E7U9"/>
<dbReference type="RefSeq" id="WP_304143940.1">
    <property type="nucleotide sequence ID" value="NZ_JAOAIE010000034.1"/>
</dbReference>
<reference evidence="1" key="1">
    <citation type="journal article" date="2020" name="mSystems">
        <title>Genome- and Community-Level Interaction Insights into Carbon Utilization and Element Cycling Functions of Hydrothermarchaeota in Hydrothermal Sediment.</title>
        <authorList>
            <person name="Zhou Z."/>
            <person name="Liu Y."/>
            <person name="Xu W."/>
            <person name="Pan J."/>
            <person name="Luo Z.H."/>
            <person name="Li M."/>
        </authorList>
    </citation>
    <scope>NUCLEOTIDE SEQUENCE [LARGE SCALE GENOMIC DNA]</scope>
    <source>
        <strain evidence="1">SpSt-479</strain>
    </source>
</reference>
<dbReference type="GO" id="GO:0016740">
    <property type="term" value="F:transferase activity"/>
    <property type="evidence" value="ECO:0007669"/>
    <property type="project" value="UniProtKB-KW"/>
</dbReference>
<accession>A0A7V3E7U9</accession>
<dbReference type="EMBL" id="DSUJ01000011">
    <property type="protein sequence ID" value="HFI92345.1"/>
    <property type="molecule type" value="Genomic_DNA"/>
</dbReference>
<dbReference type="Gene3D" id="3.90.550.10">
    <property type="entry name" value="Spore Coat Polysaccharide Biosynthesis Protein SpsA, Chain A"/>
    <property type="match status" value="1"/>
</dbReference>
<keyword evidence="1" id="KW-0808">Transferase</keyword>
<gene>
    <name evidence="1" type="ORF">ENS31_12585</name>
</gene>
<proteinExistence type="predicted"/>
<dbReference type="InterPro" id="IPR029044">
    <property type="entry name" value="Nucleotide-diphossugar_trans"/>
</dbReference>
<organism evidence="1">
    <name type="scientific">Ignavibacterium album</name>
    <dbReference type="NCBI Taxonomy" id="591197"/>
    <lineage>
        <taxon>Bacteria</taxon>
        <taxon>Pseudomonadati</taxon>
        <taxon>Ignavibacteriota</taxon>
        <taxon>Ignavibacteria</taxon>
        <taxon>Ignavibacteriales</taxon>
        <taxon>Ignavibacteriaceae</taxon>
        <taxon>Ignavibacterium</taxon>
    </lineage>
</organism>
<evidence type="ECO:0000313" key="1">
    <source>
        <dbReference type="EMBL" id="HFI92345.1"/>
    </source>
</evidence>
<name>A0A7V3E7U9_9BACT</name>
<dbReference type="SUPFAM" id="SSF53448">
    <property type="entry name" value="Nucleotide-diphospho-sugar transferases"/>
    <property type="match status" value="1"/>
</dbReference>
<protein>
    <submittedName>
        <fullName evidence="1">Glycosyl transferase</fullName>
    </submittedName>
</protein>